<organism evidence="2">
    <name type="scientific">Physcomitrium patens</name>
    <name type="common">Spreading-leaved earth moss</name>
    <name type="synonym">Physcomitrella patens</name>
    <dbReference type="NCBI Taxonomy" id="3218"/>
    <lineage>
        <taxon>Eukaryota</taxon>
        <taxon>Viridiplantae</taxon>
        <taxon>Streptophyta</taxon>
        <taxon>Embryophyta</taxon>
        <taxon>Bryophyta</taxon>
        <taxon>Bryophytina</taxon>
        <taxon>Bryopsida</taxon>
        <taxon>Funariidae</taxon>
        <taxon>Funariales</taxon>
        <taxon>Funariaceae</taxon>
        <taxon>Physcomitrium</taxon>
    </lineage>
</organism>
<proteinExistence type="predicted"/>
<dbReference type="EnsemblPlants" id="Pp3c25_9410V3.5">
    <property type="protein sequence ID" value="PAC:32980047.CDS.1"/>
    <property type="gene ID" value="Pp3c25_9410"/>
</dbReference>
<reference evidence="2 4" key="1">
    <citation type="journal article" date="2008" name="Science">
        <title>The Physcomitrella genome reveals evolutionary insights into the conquest of land by plants.</title>
        <authorList>
            <person name="Rensing S."/>
            <person name="Lang D."/>
            <person name="Zimmer A."/>
            <person name="Terry A."/>
            <person name="Salamov A."/>
            <person name="Shapiro H."/>
            <person name="Nishiyama T."/>
            <person name="Perroud P.-F."/>
            <person name="Lindquist E."/>
            <person name="Kamisugi Y."/>
            <person name="Tanahashi T."/>
            <person name="Sakakibara K."/>
            <person name="Fujita T."/>
            <person name="Oishi K."/>
            <person name="Shin-I T."/>
            <person name="Kuroki Y."/>
            <person name="Toyoda A."/>
            <person name="Suzuki Y."/>
            <person name="Hashimoto A."/>
            <person name="Yamaguchi K."/>
            <person name="Sugano A."/>
            <person name="Kohara Y."/>
            <person name="Fujiyama A."/>
            <person name="Anterola A."/>
            <person name="Aoki S."/>
            <person name="Ashton N."/>
            <person name="Barbazuk W.B."/>
            <person name="Barker E."/>
            <person name="Bennetzen J."/>
            <person name="Bezanilla M."/>
            <person name="Blankenship R."/>
            <person name="Cho S.H."/>
            <person name="Dutcher S."/>
            <person name="Estelle M."/>
            <person name="Fawcett J.A."/>
            <person name="Gundlach H."/>
            <person name="Hanada K."/>
            <person name="Heyl A."/>
            <person name="Hicks K.A."/>
            <person name="Hugh J."/>
            <person name="Lohr M."/>
            <person name="Mayer K."/>
            <person name="Melkozernov A."/>
            <person name="Murata T."/>
            <person name="Nelson D."/>
            <person name="Pils B."/>
            <person name="Prigge M."/>
            <person name="Reiss B."/>
            <person name="Renner T."/>
            <person name="Rombauts S."/>
            <person name="Rushton P."/>
            <person name="Sanderfoot A."/>
            <person name="Schween G."/>
            <person name="Shiu S.-H."/>
            <person name="Stueber K."/>
            <person name="Theodoulou F.L."/>
            <person name="Tu H."/>
            <person name="Van de Peer Y."/>
            <person name="Verrier P.J."/>
            <person name="Waters E."/>
            <person name="Wood A."/>
            <person name="Yang L."/>
            <person name="Cove D."/>
            <person name="Cuming A."/>
            <person name="Hasebe M."/>
            <person name="Lucas S."/>
            <person name="Mishler D.B."/>
            <person name="Reski R."/>
            <person name="Grigoriev I."/>
            <person name="Quatrano R.S."/>
            <person name="Boore J.L."/>
        </authorList>
    </citation>
    <scope>NUCLEOTIDE SEQUENCE [LARGE SCALE GENOMIC DNA]</scope>
    <source>
        <strain evidence="3 4">cv. Gransden 2004</strain>
    </source>
</reference>
<dbReference type="Gramene" id="Pp3c25_9410V3.1">
    <property type="protein sequence ID" value="PAC:32980043.CDS.1"/>
    <property type="gene ID" value="Pp3c25_9410"/>
</dbReference>
<dbReference type="Gramene" id="Pp3c25_9410V3.3">
    <property type="protein sequence ID" value="PAC:32980045.CDS.1"/>
    <property type="gene ID" value="Pp3c25_9410"/>
</dbReference>
<dbReference type="EMBL" id="ABEU02000025">
    <property type="protein sequence ID" value="PNR27631.1"/>
    <property type="molecule type" value="Genomic_DNA"/>
</dbReference>
<dbReference type="EnsemblPlants" id="Pp3c25_9410V3.6">
    <property type="protein sequence ID" value="PAC:32980048.CDS.1"/>
    <property type="gene ID" value="Pp3c25_9410"/>
</dbReference>
<dbReference type="InParanoid" id="A0A2K1IEC2"/>
<dbReference type="EnsemblPlants" id="Pp3c25_9410V3.1">
    <property type="protein sequence ID" value="PAC:32980043.CDS.1"/>
    <property type="gene ID" value="Pp3c25_9410"/>
</dbReference>
<reference evidence="2 4" key="2">
    <citation type="journal article" date="2018" name="Plant J.">
        <title>The Physcomitrella patens chromosome-scale assembly reveals moss genome structure and evolution.</title>
        <authorList>
            <person name="Lang D."/>
            <person name="Ullrich K.K."/>
            <person name="Murat F."/>
            <person name="Fuchs J."/>
            <person name="Jenkins J."/>
            <person name="Haas F.B."/>
            <person name="Piednoel M."/>
            <person name="Gundlach H."/>
            <person name="Van Bel M."/>
            <person name="Meyberg R."/>
            <person name="Vives C."/>
            <person name="Morata J."/>
            <person name="Symeonidi A."/>
            <person name="Hiss M."/>
            <person name="Muchero W."/>
            <person name="Kamisugi Y."/>
            <person name="Saleh O."/>
            <person name="Blanc G."/>
            <person name="Decker E.L."/>
            <person name="van Gessel N."/>
            <person name="Grimwood J."/>
            <person name="Hayes R.D."/>
            <person name="Graham S.W."/>
            <person name="Gunter L.E."/>
            <person name="McDaniel S.F."/>
            <person name="Hoernstein S.N.W."/>
            <person name="Larsson A."/>
            <person name="Li F.W."/>
            <person name="Perroud P.F."/>
            <person name="Phillips J."/>
            <person name="Ranjan P."/>
            <person name="Rokshar D.S."/>
            <person name="Rothfels C.J."/>
            <person name="Schneider L."/>
            <person name="Shu S."/>
            <person name="Stevenson D.W."/>
            <person name="Thummler F."/>
            <person name="Tillich M."/>
            <person name="Villarreal Aguilar J.C."/>
            <person name="Widiez T."/>
            <person name="Wong G.K."/>
            <person name="Wymore A."/>
            <person name="Zhang Y."/>
            <person name="Zimmer A.D."/>
            <person name="Quatrano R.S."/>
            <person name="Mayer K.F.X."/>
            <person name="Goodstein D."/>
            <person name="Casacuberta J.M."/>
            <person name="Vandepoele K."/>
            <person name="Reski R."/>
            <person name="Cuming A.C."/>
            <person name="Tuskan G.A."/>
            <person name="Maumus F."/>
            <person name="Salse J."/>
            <person name="Schmutz J."/>
            <person name="Rensing S.A."/>
        </authorList>
    </citation>
    <scope>NUCLEOTIDE SEQUENCE [LARGE SCALE GENOMIC DNA]</scope>
    <source>
        <strain evidence="3 4">cv. Gransden 2004</strain>
    </source>
</reference>
<keyword evidence="4" id="KW-1185">Reference proteome</keyword>
<evidence type="ECO:0000313" key="2">
    <source>
        <dbReference type="EMBL" id="PNR27631.1"/>
    </source>
</evidence>
<dbReference type="EnsemblPlants" id="Pp3c25_9410V3.3">
    <property type="protein sequence ID" value="PAC:32980045.CDS.1"/>
    <property type="gene ID" value="Pp3c25_9410"/>
</dbReference>
<sequence>MDSTTCGNAQSQRRLKRRLMGLSHKDSYATSGNCSRPHAPFNSTSFLIELHDRQEEAAFTTSLNFDQYGSMVKIMASSMAFSAACCPSSAENHRYQHCSNHSRARQHSTLANSRKHSNLLIHPHTSRNSDDLRKHSSVSDALPSTTTRL</sequence>
<evidence type="ECO:0000256" key="1">
    <source>
        <dbReference type="SAM" id="MobiDB-lite"/>
    </source>
</evidence>
<dbReference type="EnsemblPlants" id="Pp3c25_9410V3.4">
    <property type="protein sequence ID" value="PAC:32980046.CDS.1"/>
    <property type="gene ID" value="Pp3c25_9410"/>
</dbReference>
<dbReference type="Proteomes" id="UP000006727">
    <property type="component" value="Chromosome 25"/>
</dbReference>
<dbReference type="Gramene" id="Pp3c25_9410V3.6">
    <property type="protein sequence ID" value="PAC:32980048.CDS.1"/>
    <property type="gene ID" value="Pp3c25_9410"/>
</dbReference>
<dbReference type="Gramene" id="Pp3c25_9410V3.4">
    <property type="protein sequence ID" value="PAC:32980046.CDS.1"/>
    <property type="gene ID" value="Pp3c25_9410"/>
</dbReference>
<dbReference type="Gramene" id="Pp3c25_9410V3.2">
    <property type="protein sequence ID" value="PAC:32980044.CDS.1"/>
    <property type="gene ID" value="Pp3c25_9410"/>
</dbReference>
<feature type="compositionally biased region" description="Polar residues" evidence="1">
    <location>
        <begin position="138"/>
        <end position="149"/>
    </location>
</feature>
<gene>
    <name evidence="2" type="ORF">PHYPA_029783</name>
</gene>
<name>A0A2K1IEC2_PHYPA</name>
<evidence type="ECO:0000313" key="3">
    <source>
        <dbReference type="EnsemblPlants" id="PAC:32980043.CDS.1"/>
    </source>
</evidence>
<dbReference type="AlphaFoldDB" id="A0A2K1IEC2"/>
<evidence type="ECO:0000313" key="4">
    <source>
        <dbReference type="Proteomes" id="UP000006727"/>
    </source>
</evidence>
<reference evidence="3" key="3">
    <citation type="submission" date="2020-12" db="UniProtKB">
        <authorList>
            <consortium name="EnsemblPlants"/>
        </authorList>
    </citation>
    <scope>IDENTIFICATION</scope>
</reference>
<accession>A0A2K1IEC2</accession>
<dbReference type="Gramene" id="Pp3c25_9410V3.5">
    <property type="protein sequence ID" value="PAC:32980047.CDS.1"/>
    <property type="gene ID" value="Pp3c25_9410"/>
</dbReference>
<dbReference type="EnsemblPlants" id="Pp3c25_9410V3.2">
    <property type="protein sequence ID" value="PAC:32980044.CDS.1"/>
    <property type="gene ID" value="Pp3c25_9410"/>
</dbReference>
<feature type="region of interest" description="Disordered" evidence="1">
    <location>
        <begin position="101"/>
        <end position="149"/>
    </location>
</feature>
<protein>
    <submittedName>
        <fullName evidence="2 3">Uncharacterized protein</fullName>
    </submittedName>
</protein>